<feature type="compositionally biased region" description="Acidic residues" evidence="6">
    <location>
        <begin position="1842"/>
        <end position="1867"/>
    </location>
</feature>
<feature type="compositionally biased region" description="Basic and acidic residues" evidence="6">
    <location>
        <begin position="2317"/>
        <end position="2330"/>
    </location>
</feature>
<feature type="compositionally biased region" description="Acidic residues" evidence="6">
    <location>
        <begin position="2350"/>
        <end position="2367"/>
    </location>
</feature>
<feature type="compositionally biased region" description="Low complexity" evidence="6">
    <location>
        <begin position="1262"/>
        <end position="1277"/>
    </location>
</feature>
<feature type="compositionally biased region" description="Low complexity" evidence="6">
    <location>
        <begin position="1642"/>
        <end position="1657"/>
    </location>
</feature>
<dbReference type="Proteomes" id="UP000677803">
    <property type="component" value="Unassembled WGS sequence"/>
</dbReference>
<organism evidence="8 9">
    <name type="scientific">Menidia menidia</name>
    <name type="common">Atlantic silverside</name>
    <dbReference type="NCBI Taxonomy" id="238744"/>
    <lineage>
        <taxon>Eukaryota</taxon>
        <taxon>Metazoa</taxon>
        <taxon>Chordata</taxon>
        <taxon>Craniata</taxon>
        <taxon>Vertebrata</taxon>
        <taxon>Euteleostomi</taxon>
        <taxon>Actinopterygii</taxon>
        <taxon>Neopterygii</taxon>
        <taxon>Teleostei</taxon>
        <taxon>Neoteleostei</taxon>
        <taxon>Acanthomorphata</taxon>
        <taxon>Ovalentaria</taxon>
        <taxon>Atherinomorphae</taxon>
        <taxon>Atheriniformes</taxon>
        <taxon>Atherinopsidae</taxon>
        <taxon>Menidiinae</taxon>
        <taxon>Menidia</taxon>
    </lineage>
</organism>
<dbReference type="InterPro" id="IPR035979">
    <property type="entry name" value="RBD_domain_sf"/>
</dbReference>
<dbReference type="InterPro" id="IPR003604">
    <property type="entry name" value="Matrin/U1-like-C_Znf_C2H2"/>
</dbReference>
<feature type="compositionally biased region" description="Polar residues" evidence="6">
    <location>
        <begin position="1999"/>
        <end position="2008"/>
    </location>
</feature>
<feature type="region of interest" description="Disordered" evidence="6">
    <location>
        <begin position="915"/>
        <end position="993"/>
    </location>
</feature>
<feature type="compositionally biased region" description="Basic and acidic residues" evidence="6">
    <location>
        <begin position="2011"/>
        <end position="2024"/>
    </location>
</feature>
<feature type="region of interest" description="Disordered" evidence="6">
    <location>
        <begin position="1212"/>
        <end position="1767"/>
    </location>
</feature>
<feature type="compositionally biased region" description="Polar residues" evidence="6">
    <location>
        <begin position="2228"/>
        <end position="2259"/>
    </location>
</feature>
<feature type="region of interest" description="Disordered" evidence="6">
    <location>
        <begin position="867"/>
        <end position="888"/>
    </location>
</feature>
<feature type="region of interest" description="Disordered" evidence="6">
    <location>
        <begin position="660"/>
        <end position="707"/>
    </location>
</feature>
<dbReference type="SMART" id="SM00451">
    <property type="entry name" value="ZnF_U1"/>
    <property type="match status" value="2"/>
</dbReference>
<dbReference type="GO" id="GO:0008270">
    <property type="term" value="F:zinc ion binding"/>
    <property type="evidence" value="ECO:0007669"/>
    <property type="project" value="UniProtKB-KW"/>
</dbReference>
<evidence type="ECO:0000313" key="9">
    <source>
        <dbReference type="Proteomes" id="UP000677803"/>
    </source>
</evidence>
<dbReference type="OrthoDB" id="10072641at2759"/>
<feature type="compositionally biased region" description="Acidic residues" evidence="6">
    <location>
        <begin position="2798"/>
        <end position="2809"/>
    </location>
</feature>
<feature type="region of interest" description="Disordered" evidence="6">
    <location>
        <begin position="455"/>
        <end position="476"/>
    </location>
</feature>
<evidence type="ECO:0000256" key="1">
    <source>
        <dbReference type="ARBA" id="ARBA00004123"/>
    </source>
</evidence>
<protein>
    <submittedName>
        <fullName evidence="8">(Atlantic silverside) hypothetical protein</fullName>
    </submittedName>
</protein>
<evidence type="ECO:0000256" key="3">
    <source>
        <dbReference type="ARBA" id="ARBA00022771"/>
    </source>
</evidence>
<feature type="compositionally biased region" description="Polar residues" evidence="6">
    <location>
        <begin position="1806"/>
        <end position="1818"/>
    </location>
</feature>
<keyword evidence="2" id="KW-0479">Metal-binding</keyword>
<dbReference type="CDD" id="cd00590">
    <property type="entry name" value="RRM_SF"/>
    <property type="match status" value="1"/>
</dbReference>
<evidence type="ECO:0000256" key="2">
    <source>
        <dbReference type="ARBA" id="ARBA00022723"/>
    </source>
</evidence>
<feature type="compositionally biased region" description="Polar residues" evidence="6">
    <location>
        <begin position="1212"/>
        <end position="1240"/>
    </location>
</feature>
<comment type="caution">
    <text evidence="8">The sequence shown here is derived from an EMBL/GenBank/DDBJ whole genome shotgun (WGS) entry which is preliminary data.</text>
</comment>
<feature type="compositionally biased region" description="Basic and acidic residues" evidence="6">
    <location>
        <begin position="2455"/>
        <end position="2468"/>
    </location>
</feature>
<evidence type="ECO:0000256" key="5">
    <source>
        <dbReference type="ARBA" id="ARBA00023242"/>
    </source>
</evidence>
<feature type="compositionally biased region" description="Basic and acidic residues" evidence="6">
    <location>
        <begin position="2970"/>
        <end position="2987"/>
    </location>
</feature>
<feature type="compositionally biased region" description="Low complexity" evidence="6">
    <location>
        <begin position="1697"/>
        <end position="1711"/>
    </location>
</feature>
<feature type="compositionally biased region" description="Basic and acidic residues" evidence="6">
    <location>
        <begin position="2645"/>
        <end position="2659"/>
    </location>
</feature>
<comment type="subcellular location">
    <subcellularLocation>
        <location evidence="1">Nucleus</location>
    </subcellularLocation>
</comment>
<feature type="compositionally biased region" description="Polar residues" evidence="6">
    <location>
        <begin position="2167"/>
        <end position="2180"/>
    </location>
</feature>
<accession>A0A8S4BG94</accession>
<proteinExistence type="predicted"/>
<name>A0A8S4BG94_9TELE</name>
<feature type="compositionally biased region" description="Basic and acidic residues" evidence="6">
    <location>
        <begin position="2117"/>
        <end position="2144"/>
    </location>
</feature>
<keyword evidence="3" id="KW-0863">Zinc-finger</keyword>
<feature type="compositionally biased region" description="Basic and acidic residues" evidence="6">
    <location>
        <begin position="1395"/>
        <end position="1405"/>
    </location>
</feature>
<feature type="compositionally biased region" description="Basic and acidic residues" evidence="6">
    <location>
        <begin position="1353"/>
        <end position="1366"/>
    </location>
</feature>
<keyword evidence="9" id="KW-1185">Reference proteome</keyword>
<evidence type="ECO:0000313" key="8">
    <source>
        <dbReference type="EMBL" id="CAG5929413.1"/>
    </source>
</evidence>
<keyword evidence="4" id="KW-0862">Zinc</keyword>
<dbReference type="GO" id="GO:0003723">
    <property type="term" value="F:RNA binding"/>
    <property type="evidence" value="ECO:0007669"/>
    <property type="project" value="InterPro"/>
</dbReference>
<feature type="domain" description="Matrin-type" evidence="7">
    <location>
        <begin position="3069"/>
        <end position="3100"/>
    </location>
</feature>
<feature type="compositionally biased region" description="Basic and acidic residues" evidence="6">
    <location>
        <begin position="2506"/>
        <end position="2526"/>
    </location>
</feature>
<feature type="compositionally biased region" description="Acidic residues" evidence="6">
    <location>
        <begin position="2721"/>
        <end position="2736"/>
    </location>
</feature>
<feature type="compositionally biased region" description="Polar residues" evidence="6">
    <location>
        <begin position="744"/>
        <end position="755"/>
    </location>
</feature>
<dbReference type="SMART" id="SM00360">
    <property type="entry name" value="RRM"/>
    <property type="match status" value="1"/>
</dbReference>
<feature type="compositionally biased region" description="Low complexity" evidence="6">
    <location>
        <begin position="227"/>
        <end position="239"/>
    </location>
</feature>
<feature type="compositionally biased region" description="Basic and acidic residues" evidence="6">
    <location>
        <begin position="2091"/>
        <end position="2103"/>
    </location>
</feature>
<reference evidence="8" key="1">
    <citation type="submission" date="2021-05" db="EMBL/GenBank/DDBJ databases">
        <authorList>
            <person name="Tigano A."/>
        </authorList>
    </citation>
    <scope>NUCLEOTIDE SEQUENCE</scope>
</reference>
<keyword evidence="5" id="KW-0539">Nucleus</keyword>
<dbReference type="InterPro" id="IPR000690">
    <property type="entry name" value="Matrin/U1-C_Znf_C2H2"/>
</dbReference>
<feature type="compositionally biased region" description="Basic and acidic residues" evidence="6">
    <location>
        <begin position="261"/>
        <end position="288"/>
    </location>
</feature>
<feature type="compositionally biased region" description="Acidic residues" evidence="6">
    <location>
        <begin position="2829"/>
        <end position="2838"/>
    </location>
</feature>
<dbReference type="InterPro" id="IPR012677">
    <property type="entry name" value="Nucleotide-bd_a/b_plait_sf"/>
</dbReference>
<feature type="compositionally biased region" description="Low complexity" evidence="6">
    <location>
        <begin position="685"/>
        <end position="706"/>
    </location>
</feature>
<feature type="region of interest" description="Disordered" evidence="6">
    <location>
        <begin position="823"/>
        <end position="854"/>
    </location>
</feature>
<feature type="compositionally biased region" description="Basic and acidic residues" evidence="6">
    <location>
        <begin position="1300"/>
        <end position="1309"/>
    </location>
</feature>
<feature type="compositionally biased region" description="Basic and acidic residues" evidence="6">
    <location>
        <begin position="2885"/>
        <end position="2897"/>
    </location>
</feature>
<feature type="compositionally biased region" description="Basic and acidic residues" evidence="6">
    <location>
        <begin position="3014"/>
        <end position="3035"/>
    </location>
</feature>
<dbReference type="InterPro" id="IPR000504">
    <property type="entry name" value="RRM_dom"/>
</dbReference>
<evidence type="ECO:0000256" key="4">
    <source>
        <dbReference type="ARBA" id="ARBA00022833"/>
    </source>
</evidence>
<feature type="compositionally biased region" description="Polar residues" evidence="6">
    <location>
        <begin position="296"/>
        <end position="325"/>
    </location>
</feature>
<dbReference type="SUPFAM" id="SSF54928">
    <property type="entry name" value="RNA-binding domain, RBD"/>
    <property type="match status" value="1"/>
</dbReference>
<feature type="compositionally biased region" description="Basic and acidic residues" evidence="6">
    <location>
        <begin position="2210"/>
        <end position="2224"/>
    </location>
</feature>
<feature type="compositionally biased region" description="Low complexity" evidence="6">
    <location>
        <begin position="1975"/>
        <end position="1985"/>
    </location>
</feature>
<dbReference type="Gene3D" id="3.30.70.330">
    <property type="match status" value="1"/>
</dbReference>
<evidence type="ECO:0000256" key="6">
    <source>
        <dbReference type="SAM" id="MobiDB-lite"/>
    </source>
</evidence>
<feature type="compositionally biased region" description="Low complexity" evidence="6">
    <location>
        <begin position="1747"/>
        <end position="1759"/>
    </location>
</feature>
<feature type="compositionally biased region" description="Basic and acidic residues" evidence="6">
    <location>
        <begin position="2047"/>
        <end position="2074"/>
    </location>
</feature>
<feature type="compositionally biased region" description="Basic and acidic residues" evidence="6">
    <location>
        <begin position="2289"/>
        <end position="2310"/>
    </location>
</feature>
<feature type="compositionally biased region" description="Polar residues" evidence="6">
    <location>
        <begin position="663"/>
        <end position="673"/>
    </location>
</feature>
<feature type="compositionally biased region" description="Basic and acidic residues" evidence="6">
    <location>
        <begin position="2534"/>
        <end position="2546"/>
    </location>
</feature>
<feature type="compositionally biased region" description="Low complexity" evidence="6">
    <location>
        <begin position="1582"/>
        <end position="1601"/>
    </location>
</feature>
<feature type="region of interest" description="Disordered" evidence="6">
    <location>
        <begin position="365"/>
        <end position="407"/>
    </location>
</feature>
<feature type="compositionally biased region" description="Low complexity" evidence="6">
    <location>
        <begin position="1941"/>
        <end position="1956"/>
    </location>
</feature>
<dbReference type="GO" id="GO:0005634">
    <property type="term" value="C:nucleus"/>
    <property type="evidence" value="ECO:0007669"/>
    <property type="project" value="UniProtKB-SubCell"/>
</dbReference>
<feature type="compositionally biased region" description="Basic and acidic residues" evidence="6">
    <location>
        <begin position="2919"/>
        <end position="2929"/>
    </location>
</feature>
<sequence length="3114" mass="333559">MEAELIGANGANIASDIRYKTTSSPGSDSPPCPCLNRVHPSSTDNQCPAPADCDASSPDQLAPQKRKVSLMESMCGDRSIVMMEQLLFSLLSEHCTSSSAPGPRTSPLLGGLPGNALLIRGHAASLQLAQLKAQLALAQMNSALAIGGQAATLTANSNTPIPPIATTAPSPTAVAINLLNLLKIANTMSHPLYNPYVPGKQSSAQGQYGLSGGPAERDPRLTMPHLGPGSSFTSSGASSVTHGNTGGKVTSLLARPTSYRPESRAKVDDELERSVDLHISRAREEVRHQPVGQGPRFTNSQREEFPSSSTAVTSYMTSSASQGNRHSAVAGSGSSLDWLPIYKKSSEDQSSNIFSSSSGYLSGADGRFNTAGEGQHNMPSIPGLGDFDESQPEKPTPPTESVRPKYTSESASNILLHFGLEKEDLEHLISYPEDQITPDNLPFILRQIRIQKANRTATTSQPVPYSKPQPTSSQDRLNTTFSGMNPDEMSSAILKPSKVIDYGHTGKYTAGVGKEIGRTIPASGNSGGSSNTLLMNTFSASSHNKPPQRTTTEIKSSTVASSLKQMNSVTSFSTIRTSVAPPSSGPANRLHTQMNQASQSSVFTTFSLPKKDTDARCLIPKVPKSVPLKAPEPATSKAQPVCPLYRGVHPGRPGLVLIGSNDGGSCNAQSKTHGQVPAVSETMKRQQTQQQRQQQQPKQPMQARQALKPQVLPPQTLVPAPSAIPGIAGVPQVSHHPASIQKAHATSSNKNNPGNVRVSTCMPTAAMLQDYAAATPKVFPHTCLLCNRECTNMKDWISHQNSNLHLDSCRLLRTRCQAPARRLCPGLTEPPPEEQTRQPPPPHTAHAASAGPRIGGKGIEAARAVHATATATAQRGEERSAVAALARTARATTMAQRAEERGAADRTLRPAQGALAGLSWTRSPSPRYDRPPPYLPRSRSKSHEKRPFSWKRDEKRASPTRSRERRSPPARNHERRTSAESSLRQQKRSGSTERLAKRLLETSAVQNLSKQSNLEAVVKTLAPALLAELAKMKTASSSSSTASAAPSSSASSAAKKTAAKTLKAKPSLQKSGTSAAAQSKVGLGSLASKISCFSTDKLGKPSPPTMVRLKGIWSALSHKDVSTAMENFGKTKSVVLFRSKLEAVVCFEKVEDADKLRNKKTFEVKGMPIHVVREKDVVSKKPPPAPIKEQKKPPQQSTILVFYRKSLKPSVSTAQVTKSTPTGKANASSLTGAPKKTTTGKLVPKAKVLVSKSKMAPTKQTAKAGKANSAAAQGGAKPVKKVKKDASELPGAKTSQTPQKKLESGDSKQTEQGMKKGPGVAPKAKGKDNVKPSNPSVSTPGKGEETAVVTEDLTPKAESTPEHKAESQSLTGAKVVKEEMEESEAKDSTVTAHQPAEKPEEKAEEPSSGVMGTVAEKESGTPSEMTQEVELADAEVKEIKEDEEAEPKEAEMEEPMETESSAEAREQNLTNASKAIEAQAEAGAVFQPKPHADSPQIQETSSPESKEQEAMGAKPLPTEACDSHTPTQMVKPAPTEPPADQAQSADAPLASQQPPLQPSSHAQQSRIPPSDSAPAELETQTKASEPQPAAESSAEAAAKPQEGQEAAQTKQKVPVTALKTQKDLSKAASEISTAPPPEVAKTEPTVTLAAAATPPTASQKPEKQPDKSSCVPMETSLPSTPTPLEPADNEQHALQKTPAASAVPATSAGSVLSEPEKANKPGTETAARPTDTPNTNQDEEKVEEEGSAAAAALPVSSSERPSKIPGRSVETLVEFPQIDEDIFRAITTALREHRLTQGITAKSKVNEGTSENIKNSVSPEHEDTPQEKALDTDTADFSLDHFDEESFNFEDFVTVDEITEETEDTADDGSPSHILTSSETKVRHASDGTPPAQKSSRSVSSSKPPSSRSSSASGSVSLKKRSDSSESTKSQTKPSAHVRKSSFSSASQSVEASISSVKKAQPAKTRSSAGRRARSSAAAVRASAGTGLKVDAGAAQGAATESDQQGSADSHAAKTAESEAKIDSSSEMDPPAQAQPFHRQSLSPTTDLRDETLKEGKTGNVKGSKEGEDGKQAEEEADDGDNYQILDALDDQVHGQMDHRETQDSSSDPQTPGPDTPHQKDHHILDSTEDKDKACSEQCIEMRGDASSQVQKSHKDGEATGDEGSDLLTSEDSMLTQMSEGGTAPNKPSLRGEAVISEESCKTTTEVEEISDKKQPPEDRDNGDLHSQPASETVDSAGGQTMAGSDSQNSETLCDQNSDCPEEEDAYQVLDSVEDQPKNTETESEADGNVDKTKTDSALAQRDEGADRRSGLRTRASRSEEKEKSQKKQDWSAGKSKTGMKDCTTGKEEPMEEMVFEVVDSVEEEAVQEERSGRRRTARGNKEDKTPAKHEAPEVPEREEEAVFRILDSVEDEPDAQKPTVTTRSTRARREKTKKDAENEKSNKDKTPVGRRSKSARDSEQNDEKTTAVEDTTPPVGAAQTEKSDCAVRAASEEEAAYQILDAVEEDRPATAENPRRVRPKKESKATKKQTAAAKKEAASRKRAEEEGAVYHILDSVEEEPVDSRAPKGQSEKSQPPVPEEDHETERPGSAVNEEEEEEPVYHIVDSLDDDQLLEELSTDKDESGEAGLRVVTKDEDAAEAGDSPARKESQREDWEDKSLPQFAVSCAGEESGAAKTEPKKEESPAAKWLSDAAAPEQKPEAAWRSQDTATHSALVNLDQVSEEEDDYPDDTAEEEELRRKQTAAKERRKEERRARERVDAKREQRTQSSGARARKPQQREPETGEEDSQELVTLDEVGADEATGEEAAEGPGWEISEAELQELVTLDEIVEDAEEGTPEQGTPEQGTPEQGTPEQGTPEQGTPERLPAGAESLAADLPKAKSSAAEDKNVGGEGAERSPTPAKRRHDDTEKSLVTVDEVGKTEEERDGAVGTKGRPKKRSRQTPVRKSTRGREGNQSVPLNSLHPPSTLEKEPPARSNTDQRKEEEAANPSAEHPVRQTQEGCEGGLGKKGCKTADVKAADKRRQEPLGPEAKRSRPHSPCVAADFKLPPFNPKSPLGQEFVVPKSGFFCNLCSVFYLNESTAKETHCSSQRHYDMLLVGTALASHTRKRRQA</sequence>
<feature type="compositionally biased region" description="Low complexity" evidence="6">
    <location>
        <begin position="1538"/>
        <end position="1565"/>
    </location>
</feature>
<dbReference type="PROSITE" id="PS50171">
    <property type="entry name" value="ZF_MATRIN"/>
    <property type="match status" value="1"/>
</dbReference>
<feature type="compositionally biased region" description="Polar residues" evidence="6">
    <location>
        <begin position="2840"/>
        <end position="2861"/>
    </location>
</feature>
<feature type="region of interest" description="Disordered" evidence="6">
    <location>
        <begin position="728"/>
        <end position="755"/>
    </location>
</feature>
<evidence type="ECO:0000259" key="7">
    <source>
        <dbReference type="PROSITE" id="PS50171"/>
    </source>
</evidence>
<dbReference type="EMBL" id="CAJRST010014446">
    <property type="protein sequence ID" value="CAG5929413.1"/>
    <property type="molecule type" value="Genomic_DNA"/>
</dbReference>
<feature type="region of interest" description="Disordered" evidence="6">
    <location>
        <begin position="199"/>
        <end position="333"/>
    </location>
</feature>
<feature type="compositionally biased region" description="Basic and acidic residues" evidence="6">
    <location>
        <begin position="2737"/>
        <end position="2766"/>
    </location>
</feature>
<feature type="compositionally biased region" description="Basic and acidic residues" evidence="6">
    <location>
        <begin position="2433"/>
        <end position="2448"/>
    </location>
</feature>
<feature type="region of interest" description="Disordered" evidence="6">
    <location>
        <begin position="1797"/>
        <end position="3042"/>
    </location>
</feature>
<feature type="compositionally biased region" description="Basic and acidic residues" evidence="6">
    <location>
        <begin position="1819"/>
        <end position="1831"/>
    </location>
</feature>
<feature type="compositionally biased region" description="Acidic residues" evidence="6">
    <location>
        <begin position="1441"/>
        <end position="1457"/>
    </location>
</feature>
<feature type="compositionally biased region" description="Basic and acidic residues" evidence="6">
    <location>
        <begin position="2380"/>
        <end position="2396"/>
    </location>
</feature>
<feature type="compositionally biased region" description="Basic and acidic residues" evidence="6">
    <location>
        <begin position="945"/>
        <end position="978"/>
    </location>
</feature>
<feature type="compositionally biased region" description="Low complexity" evidence="6">
    <location>
        <begin position="1894"/>
        <end position="1917"/>
    </location>
</feature>
<gene>
    <name evidence="8" type="ORF">MMEN_LOCUS13039</name>
</gene>
<feature type="compositionally biased region" description="Basic and acidic residues" evidence="6">
    <location>
        <begin position="1375"/>
        <end position="1387"/>
    </location>
</feature>